<sequence>MKSLTFCFDHPVAVKVFFNCISDPGIKHEIQFLRSSEDGSLVIPAEDIPEGAWKVMLEWTYEGRDFCMERNFEVPSVGKEIKFS</sequence>
<dbReference type="Proteomes" id="UP000320300">
    <property type="component" value="Unassembled WGS sequence"/>
</dbReference>
<dbReference type="RefSeq" id="WP_142530321.1">
    <property type="nucleotide sequence ID" value="NZ_CBCSJO010000011.1"/>
</dbReference>
<dbReference type="OrthoDB" id="769196at2"/>
<gene>
    <name evidence="1" type="ORF">SAMN06265348_112113</name>
</gene>
<name>A0A521FGS2_9SPHI</name>
<dbReference type="AlphaFoldDB" id="A0A521FGS2"/>
<reference evidence="1 2" key="1">
    <citation type="submission" date="2017-05" db="EMBL/GenBank/DDBJ databases">
        <authorList>
            <person name="Varghese N."/>
            <person name="Submissions S."/>
        </authorList>
    </citation>
    <scope>NUCLEOTIDE SEQUENCE [LARGE SCALE GENOMIC DNA]</scope>
    <source>
        <strain evidence="1 2">DSM 19036</strain>
    </source>
</reference>
<organism evidence="1 2">
    <name type="scientific">Pedobacter westerhofensis</name>
    <dbReference type="NCBI Taxonomy" id="425512"/>
    <lineage>
        <taxon>Bacteria</taxon>
        <taxon>Pseudomonadati</taxon>
        <taxon>Bacteroidota</taxon>
        <taxon>Sphingobacteriia</taxon>
        <taxon>Sphingobacteriales</taxon>
        <taxon>Sphingobacteriaceae</taxon>
        <taxon>Pedobacter</taxon>
    </lineage>
</organism>
<proteinExistence type="predicted"/>
<evidence type="ECO:0000313" key="2">
    <source>
        <dbReference type="Proteomes" id="UP000320300"/>
    </source>
</evidence>
<accession>A0A521FGS2</accession>
<keyword evidence="2" id="KW-1185">Reference proteome</keyword>
<dbReference type="EMBL" id="FXTN01000012">
    <property type="protein sequence ID" value="SMO95383.1"/>
    <property type="molecule type" value="Genomic_DNA"/>
</dbReference>
<protein>
    <submittedName>
        <fullName evidence="1">Uncharacterized protein</fullName>
    </submittedName>
</protein>
<evidence type="ECO:0000313" key="1">
    <source>
        <dbReference type="EMBL" id="SMO95383.1"/>
    </source>
</evidence>